<organism evidence="2 3">
    <name type="scientific">Paramuricea clavata</name>
    <name type="common">Red gorgonian</name>
    <name type="synonym">Violescent sea-whip</name>
    <dbReference type="NCBI Taxonomy" id="317549"/>
    <lineage>
        <taxon>Eukaryota</taxon>
        <taxon>Metazoa</taxon>
        <taxon>Cnidaria</taxon>
        <taxon>Anthozoa</taxon>
        <taxon>Octocorallia</taxon>
        <taxon>Malacalcyonacea</taxon>
        <taxon>Plexauridae</taxon>
        <taxon>Paramuricea</taxon>
    </lineage>
</organism>
<evidence type="ECO:0000313" key="3">
    <source>
        <dbReference type="Proteomes" id="UP001152795"/>
    </source>
</evidence>
<proteinExistence type="predicted"/>
<feature type="compositionally biased region" description="Low complexity" evidence="1">
    <location>
        <begin position="27"/>
        <end position="47"/>
    </location>
</feature>
<feature type="non-terminal residue" evidence="2">
    <location>
        <position position="102"/>
    </location>
</feature>
<name>A0A6S7JMZ4_PARCT</name>
<protein>
    <submittedName>
        <fullName evidence="2">Uncharacterized protein</fullName>
    </submittedName>
</protein>
<feature type="region of interest" description="Disordered" evidence="1">
    <location>
        <begin position="1"/>
        <end position="47"/>
    </location>
</feature>
<evidence type="ECO:0000256" key="1">
    <source>
        <dbReference type="SAM" id="MobiDB-lite"/>
    </source>
</evidence>
<evidence type="ECO:0000313" key="2">
    <source>
        <dbReference type="EMBL" id="CAB4017781.1"/>
    </source>
</evidence>
<reference evidence="2" key="1">
    <citation type="submission" date="2020-04" db="EMBL/GenBank/DDBJ databases">
        <authorList>
            <person name="Alioto T."/>
            <person name="Alioto T."/>
            <person name="Gomez Garrido J."/>
        </authorList>
    </citation>
    <scope>NUCLEOTIDE SEQUENCE</scope>
    <source>
        <strain evidence="2">A484AB</strain>
    </source>
</reference>
<dbReference type="Proteomes" id="UP001152795">
    <property type="component" value="Unassembled WGS sequence"/>
</dbReference>
<sequence>MPPTKRQSRKLPANGPASGSRPRRSPRSSTRSNTAATLNAAPLTTVVPPATLTAPQEELQRSNLPALLVQLPATVYPPAAGSNATSPISSMTPELFQELVSS</sequence>
<dbReference type="EMBL" id="CACRXK020009704">
    <property type="protein sequence ID" value="CAB4017781.1"/>
    <property type="molecule type" value="Genomic_DNA"/>
</dbReference>
<accession>A0A6S7JMZ4</accession>
<keyword evidence="3" id="KW-1185">Reference proteome</keyword>
<dbReference type="AlphaFoldDB" id="A0A6S7JMZ4"/>
<comment type="caution">
    <text evidence="2">The sequence shown here is derived from an EMBL/GenBank/DDBJ whole genome shotgun (WGS) entry which is preliminary data.</text>
</comment>
<gene>
    <name evidence="2" type="ORF">PACLA_8A073666</name>
</gene>